<evidence type="ECO:0000259" key="2">
    <source>
        <dbReference type="Pfam" id="PF25534"/>
    </source>
</evidence>
<dbReference type="VEuPathDB" id="FungiDB:MFRU_020g00490"/>
<sequence>MPKLSNNLDPDLPKGVHVAPVPGITVQIISQDKKAFPNHVSPDKEPTTEDGELSGYFSSRTITTYIAVTNDTPFSIHLRVDRPYPVKMDCSKLQFEISIDGKFVWDAWCHRPRYHGNGSVWEEIISGMKLGKGRGCEIKDFKFMGLKTNDACPSYTTFERIRKSMEKIGNIEIKVYRTMNGKKGGDVKNSKKGFLNKNSVEVPEKALKGAEAKSHGTALDAGRRTTRGDVWRDATHHGEHPIAIFRFLYRSEEALKSLHIIDRTPKPSRPSSPDSDCHSDGGLTAAQAKQVEDLMKAFRKKVGAGGKSSSRKRIKREDDEPESSQRVQKRRRVEKVKGKAVVDLTGGDSEDEQNGEGRVDEVEQTSNLVMSDKRSNFVKLDDDDERENLFVLDNPEDLIDLEEILLEE</sequence>
<dbReference type="PANTHER" id="PTHR36223:SF1">
    <property type="entry name" value="TRANSCRIPTION ELONGATION FACTOR EAF N-TERMINAL DOMAIN-CONTAINING PROTEIN"/>
    <property type="match status" value="1"/>
</dbReference>
<dbReference type="AlphaFoldDB" id="A0A5M9K5B6"/>
<evidence type="ECO:0000313" key="4">
    <source>
        <dbReference type="Proteomes" id="UP000322873"/>
    </source>
</evidence>
<proteinExistence type="predicted"/>
<dbReference type="PANTHER" id="PTHR36223">
    <property type="entry name" value="BETA-LACTAMASE-TYPE TRANSPEPTIDASE FOLD DOMAIN CONTAINING PROTEIN"/>
    <property type="match status" value="1"/>
</dbReference>
<organism evidence="3 4">
    <name type="scientific">Monilinia fructicola</name>
    <name type="common">Brown rot fungus</name>
    <name type="synonym">Ciboria fructicola</name>
    <dbReference type="NCBI Taxonomy" id="38448"/>
    <lineage>
        <taxon>Eukaryota</taxon>
        <taxon>Fungi</taxon>
        <taxon>Dikarya</taxon>
        <taxon>Ascomycota</taxon>
        <taxon>Pezizomycotina</taxon>
        <taxon>Leotiomycetes</taxon>
        <taxon>Helotiales</taxon>
        <taxon>Sclerotiniaceae</taxon>
        <taxon>Monilinia</taxon>
    </lineage>
</organism>
<gene>
    <name evidence="3" type="ORF">EYC84_004777</name>
</gene>
<comment type="caution">
    <text evidence="3">The sequence shown here is derived from an EMBL/GenBank/DDBJ whole genome shotgun (WGS) entry which is preliminary data.</text>
</comment>
<evidence type="ECO:0000313" key="3">
    <source>
        <dbReference type="EMBL" id="KAA8575659.1"/>
    </source>
</evidence>
<dbReference type="Pfam" id="PF25534">
    <property type="entry name" value="DUF7918"/>
    <property type="match status" value="1"/>
</dbReference>
<dbReference type="InterPro" id="IPR057678">
    <property type="entry name" value="DUF7918"/>
</dbReference>
<feature type="region of interest" description="Disordered" evidence="1">
    <location>
        <begin position="300"/>
        <end position="365"/>
    </location>
</feature>
<reference evidence="3 4" key="1">
    <citation type="submission" date="2019-06" db="EMBL/GenBank/DDBJ databases">
        <title>Genome Sequence of the Brown Rot Fungal Pathogen Monilinia fructicola.</title>
        <authorList>
            <person name="De Miccolis Angelini R.M."/>
            <person name="Landi L."/>
            <person name="Abate D."/>
            <person name="Pollastro S."/>
            <person name="Romanazzi G."/>
            <person name="Faretra F."/>
        </authorList>
    </citation>
    <scope>NUCLEOTIDE SEQUENCE [LARGE SCALE GENOMIC DNA]</scope>
    <source>
        <strain evidence="3 4">Mfrc123</strain>
    </source>
</reference>
<keyword evidence="4" id="KW-1185">Reference proteome</keyword>
<name>A0A5M9K5B6_MONFR</name>
<protein>
    <recommendedName>
        <fullName evidence="2">DUF7918 domain-containing protein</fullName>
    </recommendedName>
</protein>
<feature type="compositionally biased region" description="Basic and acidic residues" evidence="1">
    <location>
        <begin position="35"/>
        <end position="47"/>
    </location>
</feature>
<feature type="region of interest" description="Disordered" evidence="1">
    <location>
        <begin position="260"/>
        <end position="282"/>
    </location>
</feature>
<feature type="region of interest" description="Disordered" evidence="1">
    <location>
        <begin position="35"/>
        <end position="54"/>
    </location>
</feature>
<dbReference type="EMBL" id="VICG01000002">
    <property type="protein sequence ID" value="KAA8575659.1"/>
    <property type="molecule type" value="Genomic_DNA"/>
</dbReference>
<feature type="domain" description="DUF7918" evidence="2">
    <location>
        <begin position="55"/>
        <end position="264"/>
    </location>
</feature>
<evidence type="ECO:0000256" key="1">
    <source>
        <dbReference type="SAM" id="MobiDB-lite"/>
    </source>
</evidence>
<dbReference type="Proteomes" id="UP000322873">
    <property type="component" value="Unassembled WGS sequence"/>
</dbReference>
<accession>A0A5M9K5B6</accession>